<keyword evidence="2" id="KW-1133">Transmembrane helix</keyword>
<dbReference type="PANTHER" id="PTHR48174:SF5">
    <property type="entry name" value="VACUOLAR PROTEIN SORTING-ASSOCIATED PROTEIN 62"/>
    <property type="match status" value="1"/>
</dbReference>
<evidence type="ECO:0000256" key="2">
    <source>
        <dbReference type="SAM" id="Phobius"/>
    </source>
</evidence>
<keyword evidence="2" id="KW-0812">Transmembrane</keyword>
<dbReference type="AlphaFoldDB" id="A0A6J6GSK7"/>
<feature type="region of interest" description="Disordered" evidence="1">
    <location>
        <begin position="294"/>
        <end position="314"/>
    </location>
</feature>
<name>A0A6J6GSK7_9ZZZZ</name>
<dbReference type="EMBL" id="CAEZSR010000337">
    <property type="protein sequence ID" value="CAB4601905.1"/>
    <property type="molecule type" value="Genomic_DNA"/>
</dbReference>
<evidence type="ECO:0000313" key="3">
    <source>
        <dbReference type="EMBL" id="CAB4601905.1"/>
    </source>
</evidence>
<organism evidence="3">
    <name type="scientific">freshwater metagenome</name>
    <dbReference type="NCBI Taxonomy" id="449393"/>
    <lineage>
        <taxon>unclassified sequences</taxon>
        <taxon>metagenomes</taxon>
        <taxon>ecological metagenomes</taxon>
    </lineage>
</organism>
<proteinExistence type="predicted"/>
<sequence>MRTARLRRCASLTAVTLLCALAALASTTSAAIAATDTDGTSGERDASAVADDDRALAERYAPVVVVRTQPEPCGDGEPYLPIDVDAIFGHPDVVLLGPSGERIVAPTADDLAGRGEGWHVDFPGNAVRPGCDFERFADSLDAAPTVYARVVADTTADDEPVLALQYWLFYVYNDWNDRHEGDWEMIQLLFDAPDAATALTRSPTTVAFAQHEGAELSDWDDGAVQLRDATRPLVFAAEGSHASYFRADQWFGKSAQSGFGCDDTSPPSTEVEPAVVLLDDADLPPWLTFEGRWGERRPSFNNGPTGPNTKEQWTEPQRWVDEGGRTGAVALPAGGSNVTDAFCSVTEFGSKIMFRALDQPFGVALVGVLIVLGTVVLVRRTRWSPVVLPPSDEPRAGGQILRTAWRVLRTRPTRFARLGLLIPVAGIAAAVLQAVLFAVTDLGPLSRVLGRDSVFGGLLATTIGAATLLPAGAIVTTAAMAAVHRQDDATSGVADRLGLGRFDHERWSAVRAQLLISVALVVGAITFVLLAPVLWWQARSAVAVPAALDGATPWARSAELTRGHRIRAFGITWLAVGIGAVVPLAVGLAVLLASSASFVVVNLIAGLIGLLTAPLAAVVTQLQYDDLVARSRLAVTTVSTVPDGEP</sequence>
<evidence type="ECO:0000256" key="1">
    <source>
        <dbReference type="SAM" id="MobiDB-lite"/>
    </source>
</evidence>
<dbReference type="PANTHER" id="PTHR48174">
    <property type="entry name" value="DUF946 FAMILY PROTEIN"/>
    <property type="match status" value="1"/>
</dbReference>
<reference evidence="3" key="1">
    <citation type="submission" date="2020-05" db="EMBL/GenBank/DDBJ databases">
        <authorList>
            <person name="Chiriac C."/>
            <person name="Salcher M."/>
            <person name="Ghai R."/>
            <person name="Kavagutti S V."/>
        </authorList>
    </citation>
    <scope>NUCLEOTIDE SEQUENCE</scope>
</reference>
<keyword evidence="2" id="KW-0472">Membrane</keyword>
<feature type="transmembrane region" description="Helical" evidence="2">
    <location>
        <begin position="571"/>
        <end position="592"/>
    </location>
</feature>
<feature type="transmembrane region" description="Helical" evidence="2">
    <location>
        <begin position="599"/>
        <end position="619"/>
    </location>
</feature>
<feature type="transmembrane region" description="Helical" evidence="2">
    <location>
        <begin position="514"/>
        <end position="535"/>
    </location>
</feature>
<feature type="transmembrane region" description="Helical" evidence="2">
    <location>
        <begin position="459"/>
        <end position="483"/>
    </location>
</feature>
<gene>
    <name evidence="3" type="ORF">UFOPK1493_04379</name>
</gene>
<feature type="compositionally biased region" description="Polar residues" evidence="1">
    <location>
        <begin position="299"/>
        <end position="314"/>
    </location>
</feature>
<feature type="transmembrane region" description="Helical" evidence="2">
    <location>
        <begin position="361"/>
        <end position="378"/>
    </location>
</feature>
<protein>
    <submittedName>
        <fullName evidence="3">Unannotated protein</fullName>
    </submittedName>
</protein>
<feature type="transmembrane region" description="Helical" evidence="2">
    <location>
        <begin position="418"/>
        <end position="439"/>
    </location>
</feature>
<accession>A0A6J6GSK7</accession>